<feature type="domain" description="DUF447" evidence="1">
    <location>
        <begin position="1"/>
        <end position="100"/>
    </location>
</feature>
<dbReference type="SUPFAM" id="SSF50475">
    <property type="entry name" value="FMN-binding split barrel"/>
    <property type="match status" value="1"/>
</dbReference>
<organism evidence="3">
    <name type="scientific">marine metagenome</name>
    <dbReference type="NCBI Taxonomy" id="408172"/>
    <lineage>
        <taxon>unclassified sequences</taxon>
        <taxon>metagenomes</taxon>
        <taxon>ecological metagenomes</taxon>
    </lineage>
</organism>
<feature type="domain" description="DUF447" evidence="2">
    <location>
        <begin position="107"/>
        <end position="159"/>
    </location>
</feature>
<gene>
    <name evidence="3" type="ORF">METZ01_LOCUS446230</name>
</gene>
<dbReference type="Gene3D" id="1.20.58.290">
    <property type="entry name" value="Hypothetical membrane protein ta0354_69_121"/>
    <property type="match status" value="1"/>
</dbReference>
<accession>A0A382ZCX9</accession>
<dbReference type="EMBL" id="UINC01182905">
    <property type="protein sequence ID" value="SVD93376.1"/>
    <property type="molecule type" value="Genomic_DNA"/>
</dbReference>
<name>A0A382ZCX9_9ZZZZ</name>
<dbReference type="InterPro" id="IPR007386">
    <property type="entry name" value="DUF447_N"/>
</dbReference>
<proteinExistence type="predicted"/>
<dbReference type="InterPro" id="IPR012349">
    <property type="entry name" value="Split_barrel_FMN-bd"/>
</dbReference>
<evidence type="ECO:0008006" key="4">
    <source>
        <dbReference type="Google" id="ProtNLM"/>
    </source>
</evidence>
<evidence type="ECO:0000259" key="2">
    <source>
        <dbReference type="Pfam" id="PF20766"/>
    </source>
</evidence>
<evidence type="ECO:0000259" key="1">
    <source>
        <dbReference type="Pfam" id="PF04289"/>
    </source>
</evidence>
<dbReference type="InterPro" id="IPR016733">
    <property type="entry name" value="UCP018747"/>
</dbReference>
<evidence type="ECO:0000313" key="3">
    <source>
        <dbReference type="EMBL" id="SVD93376.1"/>
    </source>
</evidence>
<dbReference type="PIRSF" id="PIRSF018747">
    <property type="entry name" value="UCP018747"/>
    <property type="match status" value="1"/>
</dbReference>
<dbReference type="Pfam" id="PF20766">
    <property type="entry name" value="DUF447_C"/>
    <property type="match status" value="1"/>
</dbReference>
<dbReference type="AlphaFoldDB" id="A0A382ZCX9"/>
<feature type="non-terminal residue" evidence="3">
    <location>
        <position position="1"/>
    </location>
</feature>
<sequence>IAPMGICEENGKIVIAPFKPSSTLENIKRNKTVTINRIDDVRIFAGCLTDHKDWELLPTEKIKGYRLESALSHVELELSSFEDDDLRPRFYCTPVYEVTHRTFKGFNRAQSAVLELAILVSRLEILPRKKIEQEIEYLTIAIEKTAGKNERIAWQWLMEKIEIYRQTISQDKSA</sequence>
<dbReference type="Pfam" id="PF04289">
    <property type="entry name" value="DUF447_N"/>
    <property type="match status" value="1"/>
</dbReference>
<dbReference type="Gene3D" id="2.30.110.10">
    <property type="entry name" value="Electron Transport, Fmn-binding Protein, Chain A"/>
    <property type="match status" value="1"/>
</dbReference>
<protein>
    <recommendedName>
        <fullName evidence="4">DUF447 family protein</fullName>
    </recommendedName>
</protein>
<reference evidence="3" key="1">
    <citation type="submission" date="2018-05" db="EMBL/GenBank/DDBJ databases">
        <authorList>
            <person name="Lanie J.A."/>
            <person name="Ng W.-L."/>
            <person name="Kazmierczak K.M."/>
            <person name="Andrzejewski T.M."/>
            <person name="Davidsen T.M."/>
            <person name="Wayne K.J."/>
            <person name="Tettelin H."/>
            <person name="Glass J.I."/>
            <person name="Rusch D."/>
            <person name="Podicherti R."/>
            <person name="Tsui H.-C.T."/>
            <person name="Winkler M.E."/>
        </authorList>
    </citation>
    <scope>NUCLEOTIDE SEQUENCE</scope>
</reference>
<dbReference type="InterPro" id="IPR049288">
    <property type="entry name" value="DUF447_C"/>
</dbReference>